<keyword evidence="2" id="KW-1185">Reference proteome</keyword>
<comment type="caution">
    <text evidence="1">The sequence shown here is derived from an EMBL/GenBank/DDBJ whole genome shotgun (WGS) entry which is preliminary data.</text>
</comment>
<protein>
    <submittedName>
        <fullName evidence="1">Uncharacterized protein</fullName>
    </submittedName>
</protein>
<accession>A0ACC1AZQ0</accession>
<evidence type="ECO:0000313" key="1">
    <source>
        <dbReference type="EMBL" id="KAJ0092154.1"/>
    </source>
</evidence>
<organism evidence="1 2">
    <name type="scientific">Pistacia atlantica</name>
    <dbReference type="NCBI Taxonomy" id="434234"/>
    <lineage>
        <taxon>Eukaryota</taxon>
        <taxon>Viridiplantae</taxon>
        <taxon>Streptophyta</taxon>
        <taxon>Embryophyta</taxon>
        <taxon>Tracheophyta</taxon>
        <taxon>Spermatophyta</taxon>
        <taxon>Magnoliopsida</taxon>
        <taxon>eudicotyledons</taxon>
        <taxon>Gunneridae</taxon>
        <taxon>Pentapetalae</taxon>
        <taxon>rosids</taxon>
        <taxon>malvids</taxon>
        <taxon>Sapindales</taxon>
        <taxon>Anacardiaceae</taxon>
        <taxon>Pistacia</taxon>
    </lineage>
</organism>
<name>A0ACC1AZQ0_9ROSI</name>
<dbReference type="Proteomes" id="UP001164250">
    <property type="component" value="Chromosome 7"/>
</dbReference>
<sequence length="89" mass="9918">MAPIPLSVLTKVGGGFISLVIRYSDSSNFISCDFSVVLVLGNPLYILLHMNEFLQIKLNFHAIFTPPTINFFSSIRPSARQVIFCTNSH</sequence>
<proteinExistence type="predicted"/>
<gene>
    <name evidence="1" type="ORF">Patl1_25873</name>
</gene>
<evidence type="ECO:0000313" key="2">
    <source>
        <dbReference type="Proteomes" id="UP001164250"/>
    </source>
</evidence>
<dbReference type="EMBL" id="CM047903">
    <property type="protein sequence ID" value="KAJ0092154.1"/>
    <property type="molecule type" value="Genomic_DNA"/>
</dbReference>
<reference evidence="2" key="1">
    <citation type="journal article" date="2023" name="G3 (Bethesda)">
        <title>Genome assembly and association tests identify interacting loci associated with vigor, precocity, and sex in interspecific pistachio rootstocks.</title>
        <authorList>
            <person name="Palmer W."/>
            <person name="Jacygrad E."/>
            <person name="Sagayaradj S."/>
            <person name="Cavanaugh K."/>
            <person name="Han R."/>
            <person name="Bertier L."/>
            <person name="Beede B."/>
            <person name="Kafkas S."/>
            <person name="Golino D."/>
            <person name="Preece J."/>
            <person name="Michelmore R."/>
        </authorList>
    </citation>
    <scope>NUCLEOTIDE SEQUENCE [LARGE SCALE GENOMIC DNA]</scope>
</reference>